<accession>A0A554LLZ7</accession>
<dbReference type="Proteomes" id="UP000315589">
    <property type="component" value="Unassembled WGS sequence"/>
</dbReference>
<evidence type="ECO:0000313" key="1">
    <source>
        <dbReference type="EMBL" id="TSC93901.1"/>
    </source>
</evidence>
<sequence>MALERKTPLVNDEYYHILNRSISGFKILNTNFDYLRFIDLLKYYQYQKPEMSYCFYDRLTQTQKNGLFSSYNESGPQKLGW</sequence>
<reference evidence="1 2" key="1">
    <citation type="submission" date="2017-07" db="EMBL/GenBank/DDBJ databases">
        <title>Mechanisms for carbon and nitrogen cycling indicate functional differentiation within the Candidate Phyla Radiation.</title>
        <authorList>
            <person name="Danczak R.E."/>
            <person name="Johnston M.D."/>
            <person name="Kenah C."/>
            <person name="Slattery M."/>
            <person name="Wrighton K.C."/>
            <person name="Wilkins M.J."/>
        </authorList>
    </citation>
    <scope>NUCLEOTIDE SEQUENCE [LARGE SCALE GENOMIC DNA]</scope>
    <source>
        <strain evidence="1">Licking1014_85</strain>
    </source>
</reference>
<comment type="caution">
    <text evidence="1">The sequence shown here is derived from an EMBL/GenBank/DDBJ whole genome shotgun (WGS) entry which is preliminary data.</text>
</comment>
<dbReference type="EMBL" id="VMGI01000007">
    <property type="protein sequence ID" value="TSC93901.1"/>
    <property type="molecule type" value="Genomic_DNA"/>
</dbReference>
<gene>
    <name evidence="1" type="ORF">CEN91_70</name>
</gene>
<evidence type="ECO:0000313" key="2">
    <source>
        <dbReference type="Proteomes" id="UP000315589"/>
    </source>
</evidence>
<name>A0A554LLZ7_9BACT</name>
<organism evidence="1 2">
    <name type="scientific">Candidatus Berkelbacteria bacterium Licking1014_85</name>
    <dbReference type="NCBI Taxonomy" id="2017148"/>
    <lineage>
        <taxon>Bacteria</taxon>
        <taxon>Candidatus Berkelbacteria</taxon>
    </lineage>
</organism>
<proteinExistence type="predicted"/>
<protein>
    <submittedName>
        <fullName evidence="1">Uncharacterized protein</fullName>
    </submittedName>
</protein>
<dbReference type="AlphaFoldDB" id="A0A554LLZ7"/>